<feature type="compositionally biased region" description="Polar residues" evidence="1">
    <location>
        <begin position="145"/>
        <end position="162"/>
    </location>
</feature>
<dbReference type="Pfam" id="PF22782">
    <property type="entry name" value="SDE2"/>
    <property type="match status" value="1"/>
</dbReference>
<gene>
    <name evidence="3" type="ORF">TOLI1172_LOCUS8844</name>
</gene>
<reference evidence="3" key="1">
    <citation type="submission" date="2021-01" db="EMBL/GenBank/DDBJ databases">
        <authorList>
            <person name="Corre E."/>
            <person name="Pelletier E."/>
            <person name="Niang G."/>
            <person name="Scheremetjew M."/>
            <person name="Finn R."/>
            <person name="Kale V."/>
            <person name="Holt S."/>
            <person name="Cochrane G."/>
            <person name="Meng A."/>
            <person name="Brown T."/>
            <person name="Cohen L."/>
        </authorList>
    </citation>
    <scope>NUCLEOTIDE SEQUENCE</scope>
    <source>
        <strain evidence="3">CCMP3278</strain>
    </source>
</reference>
<dbReference type="InterPro" id="IPR053822">
    <property type="entry name" value="SDE2-like_dom"/>
</dbReference>
<feature type="domain" description="SDE2-like" evidence="2">
    <location>
        <begin position="92"/>
        <end position="187"/>
    </location>
</feature>
<organism evidence="3">
    <name type="scientific">Timspurckia oligopyrenoides</name>
    <dbReference type="NCBI Taxonomy" id="708627"/>
    <lineage>
        <taxon>Eukaryota</taxon>
        <taxon>Rhodophyta</taxon>
        <taxon>Bangiophyceae</taxon>
        <taxon>Porphyridiales</taxon>
        <taxon>Porphyridiaceae</taxon>
        <taxon>Timspurckia</taxon>
    </lineage>
</organism>
<proteinExistence type="predicted"/>
<sequence length="222" mass="24682">MMGIRVVVSSEVSGTGDRNGVELEFCGRVVSAHDVLCSWMEWFEKKQGLMGRQESICELGLGLFRNSKKMKCHEYVRKGEIFVVKLSSVLMGGKGGFGSLLKGKGSMKKTSDNDNCRDLLGRRIGSVRIQQQAQESSQIRRETAAESSRVSAEQPNVQQNDKALSEIEEKNETSLRKCELLKVKQDARASRIAAAVKRGLNQTETDSTKDSDSRSKRSRTEC</sequence>
<accession>A0A7S1EUH7</accession>
<evidence type="ECO:0000313" key="3">
    <source>
        <dbReference type="EMBL" id="CAD8824445.1"/>
    </source>
</evidence>
<protein>
    <recommendedName>
        <fullName evidence="2">SDE2-like domain-containing protein</fullName>
    </recommendedName>
</protein>
<feature type="region of interest" description="Disordered" evidence="1">
    <location>
        <begin position="198"/>
        <end position="222"/>
    </location>
</feature>
<feature type="region of interest" description="Disordered" evidence="1">
    <location>
        <begin position="131"/>
        <end position="163"/>
    </location>
</feature>
<evidence type="ECO:0000259" key="2">
    <source>
        <dbReference type="Pfam" id="PF22782"/>
    </source>
</evidence>
<feature type="compositionally biased region" description="Basic and acidic residues" evidence="1">
    <location>
        <begin position="206"/>
        <end position="222"/>
    </location>
</feature>
<dbReference type="EMBL" id="HBFP01012210">
    <property type="protein sequence ID" value="CAD8824445.1"/>
    <property type="molecule type" value="Transcribed_RNA"/>
</dbReference>
<name>A0A7S1EUH7_9RHOD</name>
<evidence type="ECO:0000256" key="1">
    <source>
        <dbReference type="SAM" id="MobiDB-lite"/>
    </source>
</evidence>
<dbReference type="AlphaFoldDB" id="A0A7S1EUH7"/>